<dbReference type="CDD" id="cd01392">
    <property type="entry name" value="HTH_LacI"/>
    <property type="match status" value="1"/>
</dbReference>
<evidence type="ECO:0000259" key="4">
    <source>
        <dbReference type="PROSITE" id="PS50932"/>
    </source>
</evidence>
<dbReference type="PRINTS" id="PR00036">
    <property type="entry name" value="HTHLACI"/>
</dbReference>
<dbReference type="Gene3D" id="3.40.50.2300">
    <property type="match status" value="2"/>
</dbReference>
<dbReference type="SUPFAM" id="SSF47413">
    <property type="entry name" value="lambda repressor-like DNA-binding domains"/>
    <property type="match status" value="1"/>
</dbReference>
<protein>
    <submittedName>
        <fullName evidence="5">LacI family DNA-binding transcriptional regulator</fullName>
    </submittedName>
</protein>
<dbReference type="InterPro" id="IPR028082">
    <property type="entry name" value="Peripla_BP_I"/>
</dbReference>
<organism evidence="5 6">
    <name type="scientific">Metabacillus herbersteinensis</name>
    <dbReference type="NCBI Taxonomy" id="283816"/>
    <lineage>
        <taxon>Bacteria</taxon>
        <taxon>Bacillati</taxon>
        <taxon>Bacillota</taxon>
        <taxon>Bacilli</taxon>
        <taxon>Bacillales</taxon>
        <taxon>Bacillaceae</taxon>
        <taxon>Metabacillus</taxon>
    </lineage>
</organism>
<evidence type="ECO:0000313" key="6">
    <source>
        <dbReference type="Proteomes" id="UP001589854"/>
    </source>
</evidence>
<dbReference type="InterPro" id="IPR000843">
    <property type="entry name" value="HTH_LacI"/>
</dbReference>
<dbReference type="CDD" id="cd01544">
    <property type="entry name" value="PBP1_GalR"/>
    <property type="match status" value="1"/>
</dbReference>
<dbReference type="InterPro" id="IPR046335">
    <property type="entry name" value="LacI/GalR-like_sensor"/>
</dbReference>
<reference evidence="5 6" key="1">
    <citation type="submission" date="2024-09" db="EMBL/GenBank/DDBJ databases">
        <authorList>
            <person name="Sun Q."/>
            <person name="Mori K."/>
        </authorList>
    </citation>
    <scope>NUCLEOTIDE SEQUENCE [LARGE SCALE GENOMIC DNA]</scope>
    <source>
        <strain evidence="5 6">CCM 7228</strain>
    </source>
</reference>
<feature type="domain" description="HTH lacI-type" evidence="4">
    <location>
        <begin position="2"/>
        <end position="58"/>
    </location>
</feature>
<keyword evidence="6" id="KW-1185">Reference proteome</keyword>
<keyword evidence="1" id="KW-0805">Transcription regulation</keyword>
<proteinExistence type="predicted"/>
<dbReference type="InterPro" id="IPR010982">
    <property type="entry name" value="Lambda_DNA-bd_dom_sf"/>
</dbReference>
<sequence length="345" mass="38880">MITIKDIAAKANVSSSTVSRVLNDDLTLKVTEETRHRILEISKELGYTTVRNRRNVQNLANLNNPRIGIFLAHTLEEEIDGVDDPYFTSIRQGVESECLNRGVFTNKVFRLSENNQKQIVGDLDGLIIIGGISLNAINQLCGHLDNIVFINHSQEEDKYDSVVVDFEKATKNALEHMFSLGYTRIGYIGGKEREQDSGKNLIIEDKRQTTFETMMKSKEIYHEDHVLIGEYTMAQGYELMKKLIKKGNLPQAFFIGSDSMSIGAMRALRESNLRVPEDVAIVSFNDVQMAKFASTPLTTVKVHTEQMGRFGVQLLLDRINGREIPLKVTVPTRLVIRESCGVNSR</sequence>
<dbReference type="Pfam" id="PF00356">
    <property type="entry name" value="LacI"/>
    <property type="match status" value="1"/>
</dbReference>
<dbReference type="PROSITE" id="PS00356">
    <property type="entry name" value="HTH_LACI_1"/>
    <property type="match status" value="1"/>
</dbReference>
<evidence type="ECO:0000256" key="3">
    <source>
        <dbReference type="ARBA" id="ARBA00023163"/>
    </source>
</evidence>
<evidence type="ECO:0000256" key="2">
    <source>
        <dbReference type="ARBA" id="ARBA00023125"/>
    </source>
</evidence>
<dbReference type="SUPFAM" id="SSF53822">
    <property type="entry name" value="Periplasmic binding protein-like I"/>
    <property type="match status" value="1"/>
</dbReference>
<dbReference type="PROSITE" id="PS50932">
    <property type="entry name" value="HTH_LACI_2"/>
    <property type="match status" value="1"/>
</dbReference>
<dbReference type="Gene3D" id="1.10.260.40">
    <property type="entry name" value="lambda repressor-like DNA-binding domains"/>
    <property type="match status" value="1"/>
</dbReference>
<dbReference type="PANTHER" id="PTHR30146:SF149">
    <property type="entry name" value="HTH-TYPE TRANSCRIPTIONAL REGULATOR EBGR"/>
    <property type="match status" value="1"/>
</dbReference>
<evidence type="ECO:0000313" key="5">
    <source>
        <dbReference type="EMBL" id="MFC0272610.1"/>
    </source>
</evidence>
<dbReference type="SMART" id="SM00354">
    <property type="entry name" value="HTH_LACI"/>
    <property type="match status" value="1"/>
</dbReference>
<name>A0ABV6GG00_9BACI</name>
<dbReference type="Pfam" id="PF13377">
    <property type="entry name" value="Peripla_BP_3"/>
    <property type="match status" value="1"/>
</dbReference>
<gene>
    <name evidence="5" type="ORF">ACFFIX_14330</name>
</gene>
<evidence type="ECO:0000256" key="1">
    <source>
        <dbReference type="ARBA" id="ARBA00023015"/>
    </source>
</evidence>
<keyword evidence="2 5" id="KW-0238">DNA-binding</keyword>
<dbReference type="GO" id="GO:0003677">
    <property type="term" value="F:DNA binding"/>
    <property type="evidence" value="ECO:0007669"/>
    <property type="project" value="UniProtKB-KW"/>
</dbReference>
<dbReference type="RefSeq" id="WP_378935099.1">
    <property type="nucleotide sequence ID" value="NZ_JBHLVO010000011.1"/>
</dbReference>
<dbReference type="EMBL" id="JBHLVO010000011">
    <property type="protein sequence ID" value="MFC0272610.1"/>
    <property type="molecule type" value="Genomic_DNA"/>
</dbReference>
<comment type="caution">
    <text evidence="5">The sequence shown here is derived from an EMBL/GenBank/DDBJ whole genome shotgun (WGS) entry which is preliminary data.</text>
</comment>
<keyword evidence="3" id="KW-0804">Transcription</keyword>
<dbReference type="PANTHER" id="PTHR30146">
    <property type="entry name" value="LACI-RELATED TRANSCRIPTIONAL REPRESSOR"/>
    <property type="match status" value="1"/>
</dbReference>
<dbReference type="Proteomes" id="UP001589854">
    <property type="component" value="Unassembled WGS sequence"/>
</dbReference>
<accession>A0ABV6GG00</accession>